<protein>
    <submittedName>
        <fullName evidence="2">Uncharacterized protein</fullName>
    </submittedName>
</protein>
<accession>A0A0A9FPI8</accession>
<feature type="compositionally biased region" description="Basic and acidic residues" evidence="1">
    <location>
        <begin position="36"/>
        <end position="48"/>
    </location>
</feature>
<organism evidence="2">
    <name type="scientific">Arundo donax</name>
    <name type="common">Giant reed</name>
    <name type="synonym">Donax arundinaceus</name>
    <dbReference type="NCBI Taxonomy" id="35708"/>
    <lineage>
        <taxon>Eukaryota</taxon>
        <taxon>Viridiplantae</taxon>
        <taxon>Streptophyta</taxon>
        <taxon>Embryophyta</taxon>
        <taxon>Tracheophyta</taxon>
        <taxon>Spermatophyta</taxon>
        <taxon>Magnoliopsida</taxon>
        <taxon>Liliopsida</taxon>
        <taxon>Poales</taxon>
        <taxon>Poaceae</taxon>
        <taxon>PACMAD clade</taxon>
        <taxon>Arundinoideae</taxon>
        <taxon>Arundineae</taxon>
        <taxon>Arundo</taxon>
    </lineage>
</organism>
<name>A0A0A9FPI8_ARUDO</name>
<feature type="region of interest" description="Disordered" evidence="1">
    <location>
        <begin position="28"/>
        <end position="48"/>
    </location>
</feature>
<evidence type="ECO:0000313" key="2">
    <source>
        <dbReference type="EMBL" id="JAE12221.1"/>
    </source>
</evidence>
<dbReference type="AlphaFoldDB" id="A0A0A9FPI8"/>
<evidence type="ECO:0000256" key="1">
    <source>
        <dbReference type="SAM" id="MobiDB-lite"/>
    </source>
</evidence>
<dbReference type="EMBL" id="GBRH01185675">
    <property type="protein sequence ID" value="JAE12221.1"/>
    <property type="molecule type" value="Transcribed_RNA"/>
</dbReference>
<reference evidence="2" key="1">
    <citation type="submission" date="2014-09" db="EMBL/GenBank/DDBJ databases">
        <authorList>
            <person name="Magalhaes I.L.F."/>
            <person name="Oliveira U."/>
            <person name="Santos F.R."/>
            <person name="Vidigal T.H.D.A."/>
            <person name="Brescovit A.D."/>
            <person name="Santos A.J."/>
        </authorList>
    </citation>
    <scope>NUCLEOTIDE SEQUENCE</scope>
    <source>
        <tissue evidence="2">Shoot tissue taken approximately 20 cm above the soil surface</tissue>
    </source>
</reference>
<sequence length="48" mass="5506">MYPAATKGTSKEDEIFSRLVGVRWLDSGRRNQPMPRAREVSQERDGNL</sequence>
<proteinExistence type="predicted"/>
<reference evidence="2" key="2">
    <citation type="journal article" date="2015" name="Data Brief">
        <title>Shoot transcriptome of the giant reed, Arundo donax.</title>
        <authorList>
            <person name="Barrero R.A."/>
            <person name="Guerrero F.D."/>
            <person name="Moolhuijzen P."/>
            <person name="Goolsby J.A."/>
            <person name="Tidwell J."/>
            <person name="Bellgard S.E."/>
            <person name="Bellgard M.I."/>
        </authorList>
    </citation>
    <scope>NUCLEOTIDE SEQUENCE</scope>
    <source>
        <tissue evidence="2">Shoot tissue taken approximately 20 cm above the soil surface</tissue>
    </source>
</reference>